<gene>
    <name evidence="8" type="ORF">CHS0354_018243</name>
</gene>
<evidence type="ECO:0000256" key="1">
    <source>
        <dbReference type="ARBA" id="ARBA00009634"/>
    </source>
</evidence>
<evidence type="ECO:0000256" key="3">
    <source>
        <dbReference type="ARBA" id="ARBA00022729"/>
    </source>
</evidence>
<dbReference type="InterPro" id="IPR001611">
    <property type="entry name" value="Leu-rich_rpt"/>
</dbReference>
<dbReference type="Pfam" id="PF13855">
    <property type="entry name" value="LRR_8"/>
    <property type="match status" value="6"/>
</dbReference>
<comment type="caution">
    <text evidence="8">The sequence shown here is derived from an EMBL/GenBank/DDBJ whole genome shotgun (WGS) entry which is preliminary data.</text>
</comment>
<feature type="domain" description="TIR" evidence="7">
    <location>
        <begin position="1088"/>
        <end position="1222"/>
    </location>
</feature>
<dbReference type="GO" id="GO:0005886">
    <property type="term" value="C:plasma membrane"/>
    <property type="evidence" value="ECO:0007669"/>
    <property type="project" value="TreeGrafter"/>
</dbReference>
<dbReference type="InterPro" id="IPR003591">
    <property type="entry name" value="Leu-rich_rpt_typical-subtyp"/>
</dbReference>
<reference evidence="8" key="1">
    <citation type="journal article" date="2021" name="Genome Biol. Evol.">
        <title>A High-Quality Reference Genome for a Parasitic Bivalve with Doubly Uniparental Inheritance (Bivalvia: Unionida).</title>
        <authorList>
            <person name="Smith C.H."/>
        </authorList>
    </citation>
    <scope>NUCLEOTIDE SEQUENCE</scope>
    <source>
        <strain evidence="8">CHS0354</strain>
    </source>
</reference>
<dbReference type="PRINTS" id="PR01537">
    <property type="entry name" value="INTRLKN1R1F"/>
</dbReference>
<dbReference type="PROSITE" id="PS50104">
    <property type="entry name" value="TIR"/>
    <property type="match status" value="1"/>
</dbReference>
<dbReference type="EMBL" id="JAEAOA010001131">
    <property type="protein sequence ID" value="KAK3593116.1"/>
    <property type="molecule type" value="Genomic_DNA"/>
</dbReference>
<keyword evidence="5" id="KW-0472">Membrane</keyword>
<keyword evidence="9" id="KW-1185">Reference proteome</keyword>
<dbReference type="SMART" id="SM00365">
    <property type="entry name" value="LRR_SD22"/>
    <property type="match status" value="8"/>
</dbReference>
<dbReference type="PROSITE" id="PS51450">
    <property type="entry name" value="LRR"/>
    <property type="match status" value="8"/>
</dbReference>
<dbReference type="Gene3D" id="3.80.10.10">
    <property type="entry name" value="Ribonuclease Inhibitor"/>
    <property type="match status" value="5"/>
</dbReference>
<keyword evidence="5" id="KW-0812">Transmembrane</keyword>
<dbReference type="Pfam" id="PF01582">
    <property type="entry name" value="TIR"/>
    <property type="match status" value="1"/>
</dbReference>
<feature type="transmembrane region" description="Helical" evidence="5">
    <location>
        <begin position="1036"/>
        <end position="1059"/>
    </location>
</feature>
<dbReference type="PANTHER" id="PTHR24369">
    <property type="entry name" value="ANTIGEN BSP, PUTATIVE-RELATED"/>
    <property type="match status" value="1"/>
</dbReference>
<keyword evidence="5" id="KW-1133">Transmembrane helix</keyword>
<dbReference type="InterPro" id="IPR050541">
    <property type="entry name" value="LRR_TM_domain-containing"/>
</dbReference>
<feature type="signal peptide" evidence="6">
    <location>
        <begin position="1"/>
        <end position="38"/>
    </location>
</feature>
<evidence type="ECO:0000256" key="4">
    <source>
        <dbReference type="ARBA" id="ARBA00022737"/>
    </source>
</evidence>
<keyword evidence="3 6" id="KW-0732">Signal</keyword>
<accession>A0AAE0VWX0</accession>
<dbReference type="AlphaFoldDB" id="A0AAE0VWX0"/>
<evidence type="ECO:0000256" key="5">
    <source>
        <dbReference type="SAM" id="Phobius"/>
    </source>
</evidence>
<dbReference type="InterPro" id="IPR032675">
    <property type="entry name" value="LRR_dom_sf"/>
</dbReference>
<dbReference type="SUPFAM" id="SSF52200">
    <property type="entry name" value="Toll/Interleukin receptor TIR domain"/>
    <property type="match status" value="1"/>
</dbReference>
<evidence type="ECO:0000259" key="7">
    <source>
        <dbReference type="PROSITE" id="PS50104"/>
    </source>
</evidence>
<keyword evidence="4" id="KW-0677">Repeat</keyword>
<evidence type="ECO:0000313" key="8">
    <source>
        <dbReference type="EMBL" id="KAK3593116.1"/>
    </source>
</evidence>
<reference evidence="8" key="3">
    <citation type="submission" date="2023-05" db="EMBL/GenBank/DDBJ databases">
        <authorList>
            <person name="Smith C.H."/>
        </authorList>
    </citation>
    <scope>NUCLEOTIDE SEQUENCE</scope>
    <source>
        <strain evidence="8">CHS0354</strain>
        <tissue evidence="8">Mantle</tissue>
    </source>
</reference>
<dbReference type="SMART" id="SM00255">
    <property type="entry name" value="TIR"/>
    <property type="match status" value="1"/>
</dbReference>
<dbReference type="PANTHER" id="PTHR24369:SF210">
    <property type="entry name" value="CHAOPTIN-RELATED"/>
    <property type="match status" value="1"/>
</dbReference>
<comment type="similarity">
    <text evidence="1">Belongs to the Toll-like receptor family.</text>
</comment>
<sequence length="1223" mass="139712">MMLRFTGAVALVMTSSMSSVKLFCLCAILLKTVALSSGSHDNVLTSSVARSITESMVKERYSKETDETQYIQYTLSQTAQIPTNRIFSVLNTNTAEGAMGATKTTLLSKKLKLELPSMLTLISNTSIKKNSSKSTIDNEPDYYVCLPKCTCQLLENPSRHVRVQCTIQQIHDEAKFDALKRNIFPSILIIRCDPYTLIKSKLYPFMFRGLHTFIGLAIINCYFDYVPQKTFYGMINLKELYIKNASNITFHTAAFETLKSLEALSIVQSEMSSVPSLCHLKNLRFVNFTDNNIGTLDRTGLICNARFQNLQVIELSKNNLRKIAINISDISDNLKYFCASGNKIEQISEYSFRGLYSLRSLNIGSNLIASLSSYIFQDISALNSLVLSKNKMSSFSSGILSHLRNLTVLHLSDLSLNMSIFNEIRKLKYLKVLDLKNNCIENMEMSGFRLFSLLIYLDLSNNYIRTLPNNIFMSLKNLEVLYMSKNLIKKIDKDAFSGLSKLKILALQHNKIRNLHIECLQQLLSLIVINLSYNDIDHLPSFQGLQNLLVLDLMHNNIKQLDGLTFAGVSGIRAINLSNNRIKTIGTGTFRNLSDLYAIWIENNEIDFIEYSAFGDSRIKELYLRKNNISDINAFRYSNLIYLRKLDLSYNNVLHISSDSFSTFKSIETLNISNNKIQRIYSRTFEPLPKLRYLDLSYNKIRYLQKSALTSSTIFTSLKLQGNPIICDCNMQWVKRWLLSSDTNGMFITDLDMLTCSVFDGTNNSLLSLLNTEYLVCQYERDCNILKCSCCDVDECSCSYPCPDKCVCFWSDDKSVNSVRCEGIGVDEFPKEIPPAVTRVYLDRNNISVVSRHFFTNMTQLEHLSMNESNIHTIEDNAFATLSSLKTLHLNGNYISTIFSKTLFGLNNLQQLLLSSNRITFIDPGSFSHFPAKYQLDLSNNLLRKVDRFVLYEMSLASLLELSGNPWTCDCKFLIDFASFIYSNVKKLIDISALTCTTNTTSCFNTTILLANTSILDLCPSITVHHTKAVIHNETLVSTLTTLLGAFVIIVIIVFVVLWNRDFLKIWIYAKFGFRFNHRVLDSADVNKRYDAFVSYSSKDDDFVLNKLVPVLENIFNYRLCVHNRDFNVGAAIADNIVYSVESSKRVIVVLSNNFVESEWCHYEFRIAHHTLLLEKKNRIIMILLDKIDQSKLVPELQEYIKKNTYLNQDDDWFWENILYAMP</sequence>
<reference evidence="8" key="2">
    <citation type="journal article" date="2021" name="Genome Biol. Evol.">
        <title>Developing a high-quality reference genome for a parasitic bivalve with doubly uniparental inheritance (Bivalvia: Unionida).</title>
        <authorList>
            <person name="Smith C.H."/>
        </authorList>
    </citation>
    <scope>NUCLEOTIDE SEQUENCE</scope>
    <source>
        <strain evidence="8">CHS0354</strain>
        <tissue evidence="8">Mantle</tissue>
    </source>
</reference>
<protein>
    <recommendedName>
        <fullName evidence="7">TIR domain-containing protein</fullName>
    </recommendedName>
</protein>
<proteinExistence type="inferred from homology"/>
<dbReference type="FunFam" id="3.40.50.10140:FF:000026">
    <property type="entry name" value="Toll-like receptor 2"/>
    <property type="match status" value="1"/>
</dbReference>
<name>A0AAE0VWX0_9BIVA</name>
<dbReference type="InterPro" id="IPR035897">
    <property type="entry name" value="Toll_tir_struct_dom_sf"/>
</dbReference>
<evidence type="ECO:0000256" key="6">
    <source>
        <dbReference type="SAM" id="SignalP"/>
    </source>
</evidence>
<dbReference type="Gene3D" id="3.40.50.10140">
    <property type="entry name" value="Toll/interleukin-1 receptor homology (TIR) domain"/>
    <property type="match status" value="1"/>
</dbReference>
<dbReference type="SUPFAM" id="SSF52058">
    <property type="entry name" value="L domain-like"/>
    <property type="match status" value="3"/>
</dbReference>
<evidence type="ECO:0000313" key="9">
    <source>
        <dbReference type="Proteomes" id="UP001195483"/>
    </source>
</evidence>
<dbReference type="GO" id="GO:0007165">
    <property type="term" value="P:signal transduction"/>
    <property type="evidence" value="ECO:0007669"/>
    <property type="project" value="InterPro"/>
</dbReference>
<dbReference type="InterPro" id="IPR000157">
    <property type="entry name" value="TIR_dom"/>
</dbReference>
<keyword evidence="2" id="KW-0433">Leucine-rich repeat</keyword>
<dbReference type="SMART" id="SM00369">
    <property type="entry name" value="LRR_TYP"/>
    <property type="match status" value="19"/>
</dbReference>
<dbReference type="Proteomes" id="UP001195483">
    <property type="component" value="Unassembled WGS sequence"/>
</dbReference>
<feature type="chain" id="PRO_5042277194" description="TIR domain-containing protein" evidence="6">
    <location>
        <begin position="39"/>
        <end position="1223"/>
    </location>
</feature>
<evidence type="ECO:0000256" key="2">
    <source>
        <dbReference type="ARBA" id="ARBA00022614"/>
    </source>
</evidence>
<organism evidence="8 9">
    <name type="scientific">Potamilus streckersoni</name>
    <dbReference type="NCBI Taxonomy" id="2493646"/>
    <lineage>
        <taxon>Eukaryota</taxon>
        <taxon>Metazoa</taxon>
        <taxon>Spiralia</taxon>
        <taxon>Lophotrochozoa</taxon>
        <taxon>Mollusca</taxon>
        <taxon>Bivalvia</taxon>
        <taxon>Autobranchia</taxon>
        <taxon>Heteroconchia</taxon>
        <taxon>Palaeoheterodonta</taxon>
        <taxon>Unionida</taxon>
        <taxon>Unionoidea</taxon>
        <taxon>Unionidae</taxon>
        <taxon>Ambleminae</taxon>
        <taxon>Lampsilini</taxon>
        <taxon>Potamilus</taxon>
    </lineage>
</organism>